<dbReference type="STRING" id="764103.G7DUB4"/>
<dbReference type="InParanoid" id="G7DUB4"/>
<dbReference type="OrthoDB" id="2596255at2759"/>
<feature type="region of interest" description="Disordered" evidence="2">
    <location>
        <begin position="208"/>
        <end position="262"/>
    </location>
</feature>
<feature type="coiled-coil region" evidence="1">
    <location>
        <begin position="279"/>
        <end position="369"/>
    </location>
</feature>
<feature type="compositionally biased region" description="Basic and acidic residues" evidence="2">
    <location>
        <begin position="452"/>
        <end position="466"/>
    </location>
</feature>
<evidence type="ECO:0000256" key="1">
    <source>
        <dbReference type="SAM" id="Coils"/>
    </source>
</evidence>
<reference evidence="3 4" key="1">
    <citation type="journal article" date="2011" name="J. Gen. Appl. Microbiol.">
        <title>Draft genome sequencing of the enigmatic basidiomycete Mixia osmundae.</title>
        <authorList>
            <person name="Nishida H."/>
            <person name="Nagatsuka Y."/>
            <person name="Sugiyama J."/>
        </authorList>
    </citation>
    <scope>NUCLEOTIDE SEQUENCE [LARGE SCALE GENOMIC DNA]</scope>
    <source>
        <strain evidence="4">CBS 9802 / IAM 14324 / JCM 22182 / KY 12970</strain>
    </source>
</reference>
<feature type="compositionally biased region" description="Basic and acidic residues" evidence="2">
    <location>
        <begin position="228"/>
        <end position="241"/>
    </location>
</feature>
<dbReference type="HOGENOM" id="CLU_540884_0_0_1"/>
<name>G7DUB4_MIXOS</name>
<organism evidence="3 4">
    <name type="scientific">Mixia osmundae (strain CBS 9802 / IAM 14324 / JCM 22182 / KY 12970)</name>
    <dbReference type="NCBI Taxonomy" id="764103"/>
    <lineage>
        <taxon>Eukaryota</taxon>
        <taxon>Fungi</taxon>
        <taxon>Dikarya</taxon>
        <taxon>Basidiomycota</taxon>
        <taxon>Pucciniomycotina</taxon>
        <taxon>Mixiomycetes</taxon>
        <taxon>Mixiales</taxon>
        <taxon>Mixiaceae</taxon>
        <taxon>Mixia</taxon>
    </lineage>
</organism>
<dbReference type="EMBL" id="BABT02000028">
    <property type="protein sequence ID" value="GAA94174.1"/>
    <property type="molecule type" value="Genomic_DNA"/>
</dbReference>
<gene>
    <name evidence="3" type="primary">Mo00822</name>
    <name evidence="3" type="ORF">E5Q_00822</name>
</gene>
<evidence type="ECO:0000313" key="4">
    <source>
        <dbReference type="Proteomes" id="UP000009131"/>
    </source>
</evidence>
<comment type="caution">
    <text evidence="3">The sequence shown here is derived from an EMBL/GenBank/DDBJ whole genome shotgun (WGS) entry which is preliminary data.</text>
</comment>
<keyword evidence="4" id="KW-1185">Reference proteome</keyword>
<dbReference type="eggNOG" id="ENOG502R2DT">
    <property type="taxonomic scope" value="Eukaryota"/>
</dbReference>
<feature type="region of interest" description="Disordered" evidence="2">
    <location>
        <begin position="1"/>
        <end position="88"/>
    </location>
</feature>
<dbReference type="OMA" id="HSIRPWI"/>
<reference evidence="3 4" key="2">
    <citation type="journal article" date="2012" name="Open Biol.">
        <title>Characteristics of nucleosomes and linker DNA regions on the genome of the basidiomycete Mixia osmundae revealed by mono- and dinucleosome mapping.</title>
        <authorList>
            <person name="Nishida H."/>
            <person name="Kondo S."/>
            <person name="Matsumoto T."/>
            <person name="Suzuki Y."/>
            <person name="Yoshikawa H."/>
            <person name="Taylor T.D."/>
            <person name="Sugiyama J."/>
        </authorList>
    </citation>
    <scope>NUCLEOTIDE SEQUENCE [LARGE SCALE GENOMIC DNA]</scope>
    <source>
        <strain evidence="4">CBS 9802 / IAM 14324 / JCM 22182 / KY 12970</strain>
    </source>
</reference>
<dbReference type="RefSeq" id="XP_014569610.1">
    <property type="nucleotide sequence ID" value="XM_014714124.1"/>
</dbReference>
<feature type="compositionally biased region" description="Basic residues" evidence="2">
    <location>
        <begin position="1"/>
        <end position="12"/>
    </location>
</feature>
<dbReference type="AlphaFoldDB" id="G7DUB4"/>
<evidence type="ECO:0000256" key="2">
    <source>
        <dbReference type="SAM" id="MobiDB-lite"/>
    </source>
</evidence>
<feature type="compositionally biased region" description="Low complexity" evidence="2">
    <location>
        <begin position="216"/>
        <end position="227"/>
    </location>
</feature>
<sequence length="504" mass="55330">MTRHKHHSHKPARAQEVAAPIDSPSTPPHAQSLERPTASSSTSEPAHNDTQSQARKTKWQAVRPWKPPVEGATSEEGESATSFAPDCALPSTPQSARFLLQVIDVTSTAVTVALSPNTTGTEDSATVELDDMPTMSIKLDGVHWPHVFYSGTTDGSAQQSVIVIFGLSPGKTYDIDVTIFEPSQTASGDRSTDELEASDDAVEEDIAQASRDSLVSTTSSAEAATESPRTDESGSHEHEEDAPPPYSSHDPISRGGESASEDDLRALLKKERLAARQAEHQLQASIASLKRTLEKANRDDTRARSRIATLESEAIRLKHLGEDETLQAEAIQADQHEVEEKRAKAEADVAKAKMELDELDRLARAEQSEHESTMTSMRERLYDLTAREEGLRSEKQRCERDILPELNAKLSRLNYQLVSLEEDPASVFRDQSFSDHSAFAQASLHSHFNVKTQHDPHATGQHHLERQTLTGNRKRSGSLGKAKPPLPHTSVTMQERSVPGLSRH</sequence>
<evidence type="ECO:0000313" key="3">
    <source>
        <dbReference type="EMBL" id="GAA94174.1"/>
    </source>
</evidence>
<protein>
    <submittedName>
        <fullName evidence="3">Uncharacterized protein</fullName>
    </submittedName>
</protein>
<feature type="region of interest" description="Disordered" evidence="2">
    <location>
        <begin position="452"/>
        <end position="504"/>
    </location>
</feature>
<proteinExistence type="predicted"/>
<keyword evidence="1" id="KW-0175">Coiled coil</keyword>
<dbReference type="Proteomes" id="UP000009131">
    <property type="component" value="Unassembled WGS sequence"/>
</dbReference>
<accession>G7DUB4</accession>
<feature type="compositionally biased region" description="Polar residues" evidence="2">
    <location>
        <begin position="37"/>
        <end position="54"/>
    </location>
</feature>